<dbReference type="Gene3D" id="2.60.120.200">
    <property type="match status" value="1"/>
</dbReference>
<reference evidence="2" key="1">
    <citation type="submission" date="2018-05" db="EMBL/GenBank/DDBJ databases">
        <authorList>
            <person name="Lanie J.A."/>
            <person name="Ng W.-L."/>
            <person name="Kazmierczak K.M."/>
            <person name="Andrzejewski T.M."/>
            <person name="Davidsen T.M."/>
            <person name="Wayne K.J."/>
            <person name="Tettelin H."/>
            <person name="Glass J.I."/>
            <person name="Rusch D."/>
            <person name="Podicherti R."/>
            <person name="Tsui H.-C.T."/>
            <person name="Winkler M.E."/>
        </authorList>
    </citation>
    <scope>NUCLEOTIDE SEQUENCE</scope>
</reference>
<feature type="region of interest" description="Disordered" evidence="1">
    <location>
        <begin position="107"/>
        <end position="136"/>
    </location>
</feature>
<name>A0A382UKW0_9ZZZZ</name>
<dbReference type="AlphaFoldDB" id="A0A382UKW0"/>
<accession>A0A382UKW0</accession>
<gene>
    <name evidence="2" type="ORF">METZ01_LOCUS387571</name>
</gene>
<proteinExistence type="predicted"/>
<dbReference type="InterPro" id="IPR025975">
    <property type="entry name" value="Polysacc_lyase"/>
</dbReference>
<dbReference type="PROSITE" id="PS51257">
    <property type="entry name" value="PROKAR_LIPOPROTEIN"/>
    <property type="match status" value="1"/>
</dbReference>
<protein>
    <submittedName>
        <fullName evidence="2">Uncharacterized protein</fullName>
    </submittedName>
</protein>
<sequence length="158" mass="17818">MKFLSKFFLSVLLLTVTSVSWAACPEGYKSNYKGECVDASGNAPKYLRDFNAASVLFDKEDDGYGTFIDFEYHGRNAHKKYGVNVVNRSDDHPVRHGKQSIRFEVRPGDCGGKPGDSDCEVPSERSELHGAGPKDKAGKEYWYAWSVFFTKEYVIPER</sequence>
<dbReference type="EMBL" id="UINC01144905">
    <property type="protein sequence ID" value="SVD34717.1"/>
    <property type="molecule type" value="Genomic_DNA"/>
</dbReference>
<evidence type="ECO:0000313" key="2">
    <source>
        <dbReference type="EMBL" id="SVD34717.1"/>
    </source>
</evidence>
<organism evidence="2">
    <name type="scientific">marine metagenome</name>
    <dbReference type="NCBI Taxonomy" id="408172"/>
    <lineage>
        <taxon>unclassified sequences</taxon>
        <taxon>metagenomes</taxon>
        <taxon>ecological metagenomes</taxon>
    </lineage>
</organism>
<feature type="non-terminal residue" evidence="2">
    <location>
        <position position="158"/>
    </location>
</feature>
<feature type="compositionally biased region" description="Basic and acidic residues" evidence="1">
    <location>
        <begin position="122"/>
        <end position="136"/>
    </location>
</feature>
<dbReference type="Pfam" id="PF14099">
    <property type="entry name" value="Polysacc_lyase"/>
    <property type="match status" value="1"/>
</dbReference>
<evidence type="ECO:0000256" key="1">
    <source>
        <dbReference type="SAM" id="MobiDB-lite"/>
    </source>
</evidence>